<sequence length="97" mass="10811">MSADYSEKRNFFRMNMECNAEYTVNGSKNQRTGKISDLSGDGISIIIDQSVKPGTEIHVSIRPTNSVTPPLNVTMEVLRCEQQDTDNFLLAGNITKQ</sequence>
<protein>
    <recommendedName>
        <fullName evidence="1">PilZ domain-containing protein</fullName>
    </recommendedName>
</protein>
<dbReference type="Gene3D" id="2.40.10.220">
    <property type="entry name" value="predicted glycosyltransferase like domains"/>
    <property type="match status" value="1"/>
</dbReference>
<dbReference type="Pfam" id="PF07238">
    <property type="entry name" value="PilZ"/>
    <property type="match status" value="1"/>
</dbReference>
<dbReference type="SUPFAM" id="SSF141371">
    <property type="entry name" value="PilZ domain-like"/>
    <property type="match status" value="1"/>
</dbReference>
<reference evidence="2" key="1">
    <citation type="submission" date="2018-06" db="EMBL/GenBank/DDBJ databases">
        <authorList>
            <person name="Zhirakovskaya E."/>
        </authorList>
    </citation>
    <scope>NUCLEOTIDE SEQUENCE</scope>
</reference>
<dbReference type="InterPro" id="IPR009875">
    <property type="entry name" value="PilZ_domain"/>
</dbReference>
<dbReference type="GO" id="GO:0035438">
    <property type="term" value="F:cyclic-di-GMP binding"/>
    <property type="evidence" value="ECO:0007669"/>
    <property type="project" value="InterPro"/>
</dbReference>
<dbReference type="AlphaFoldDB" id="A0A3B0X3G1"/>
<organism evidence="2">
    <name type="scientific">hydrothermal vent metagenome</name>
    <dbReference type="NCBI Taxonomy" id="652676"/>
    <lineage>
        <taxon>unclassified sequences</taxon>
        <taxon>metagenomes</taxon>
        <taxon>ecological metagenomes</taxon>
    </lineage>
</organism>
<evidence type="ECO:0000259" key="1">
    <source>
        <dbReference type="Pfam" id="PF07238"/>
    </source>
</evidence>
<gene>
    <name evidence="2" type="ORF">MNBD_GAMMA07-739</name>
</gene>
<dbReference type="EMBL" id="UOFF01000174">
    <property type="protein sequence ID" value="VAW56079.1"/>
    <property type="molecule type" value="Genomic_DNA"/>
</dbReference>
<evidence type="ECO:0000313" key="2">
    <source>
        <dbReference type="EMBL" id="VAW56079.1"/>
    </source>
</evidence>
<name>A0A3B0X3G1_9ZZZZ</name>
<proteinExistence type="predicted"/>
<feature type="domain" description="PilZ" evidence="1">
    <location>
        <begin position="7"/>
        <end position="86"/>
    </location>
</feature>
<accession>A0A3B0X3G1</accession>